<dbReference type="PRINTS" id="PR00039">
    <property type="entry name" value="HTHLYSR"/>
</dbReference>
<sequence length="302" mass="33324">MELNWELCRIFYQVARCRNFSRAAAMLFTSQPAVSRSMAALERELGCRLFIRNRRGVELTPEGRVFYAHVEAGCEQFRRGREELEQAVGLQSGSIALGASETALRHWLLPRLDRFHAQYPGVRLRLFGGTSRQAIEELKSGAIDFAVAAVPGGGFRALKETCLCPLRDVFVASPAFGRLRGRDVPLDEVMRHPFICHKQGSLTFEFLESLCKARGVDFVPAMEPDTTGLVLELARHGLGIGFLPEPAARAALDAGEVFALRITGTIPPRSISLLEYDGHTLSLAARRLRDMLIQEATAGDAA</sequence>
<dbReference type="Pfam" id="PF03466">
    <property type="entry name" value="LysR_substrate"/>
    <property type="match status" value="1"/>
</dbReference>
<evidence type="ECO:0000256" key="1">
    <source>
        <dbReference type="ARBA" id="ARBA00009437"/>
    </source>
</evidence>
<reference evidence="7" key="1">
    <citation type="submission" date="2016-10" db="EMBL/GenBank/DDBJ databases">
        <authorList>
            <person name="Wegmann U."/>
        </authorList>
    </citation>
    <scope>NUCLEOTIDE SEQUENCE [LARGE SCALE GENOMIC DNA]</scope>
</reference>
<feature type="domain" description="HTH lysR-type" evidence="5">
    <location>
        <begin position="1"/>
        <end position="60"/>
    </location>
</feature>
<accession>A0A1K1LGB5</accession>
<dbReference type="PANTHER" id="PTHR30126:SF64">
    <property type="entry name" value="HTH-TYPE TRANSCRIPTIONAL REGULATOR CITR"/>
    <property type="match status" value="1"/>
</dbReference>
<dbReference type="PANTHER" id="PTHR30126">
    <property type="entry name" value="HTH-TYPE TRANSCRIPTIONAL REGULATOR"/>
    <property type="match status" value="1"/>
</dbReference>
<evidence type="ECO:0000259" key="5">
    <source>
        <dbReference type="PROSITE" id="PS50931"/>
    </source>
</evidence>
<comment type="similarity">
    <text evidence="1">Belongs to the LysR transcriptional regulatory family.</text>
</comment>
<keyword evidence="3" id="KW-0238">DNA-binding</keyword>
<dbReference type="KEGG" id="dpg:DESPIGER_1899"/>
<dbReference type="InterPro" id="IPR000847">
    <property type="entry name" value="LysR_HTH_N"/>
</dbReference>
<protein>
    <submittedName>
        <fullName evidence="6">Transcriptional regulator</fullName>
    </submittedName>
</protein>
<dbReference type="GO" id="GO:0000976">
    <property type="term" value="F:transcription cis-regulatory region binding"/>
    <property type="evidence" value="ECO:0007669"/>
    <property type="project" value="TreeGrafter"/>
</dbReference>
<dbReference type="RefSeq" id="WP_072335859.1">
    <property type="nucleotide sequence ID" value="NZ_CALUWT010000008.1"/>
</dbReference>
<dbReference type="FunFam" id="1.10.10.10:FF:000001">
    <property type="entry name" value="LysR family transcriptional regulator"/>
    <property type="match status" value="1"/>
</dbReference>
<name>A0A1K1LGB5_9BACT</name>
<keyword evidence="7" id="KW-1185">Reference proteome</keyword>
<evidence type="ECO:0000256" key="2">
    <source>
        <dbReference type="ARBA" id="ARBA00023015"/>
    </source>
</evidence>
<dbReference type="Gene3D" id="3.40.190.290">
    <property type="match status" value="1"/>
</dbReference>
<dbReference type="InterPro" id="IPR005119">
    <property type="entry name" value="LysR_subst-bd"/>
</dbReference>
<evidence type="ECO:0000256" key="3">
    <source>
        <dbReference type="ARBA" id="ARBA00023125"/>
    </source>
</evidence>
<dbReference type="AlphaFoldDB" id="A0A1K1LGB5"/>
<dbReference type="PROSITE" id="PS50931">
    <property type="entry name" value="HTH_LYSR"/>
    <property type="match status" value="1"/>
</dbReference>
<dbReference type="InterPro" id="IPR036390">
    <property type="entry name" value="WH_DNA-bd_sf"/>
</dbReference>
<dbReference type="Proteomes" id="UP000186323">
    <property type="component" value="Chromosome I"/>
</dbReference>
<dbReference type="GO" id="GO:0003700">
    <property type="term" value="F:DNA-binding transcription factor activity"/>
    <property type="evidence" value="ECO:0007669"/>
    <property type="project" value="InterPro"/>
</dbReference>
<dbReference type="CDD" id="cd05466">
    <property type="entry name" value="PBP2_LTTR_substrate"/>
    <property type="match status" value="1"/>
</dbReference>
<dbReference type="EMBL" id="LT630450">
    <property type="protein sequence ID" value="SFV73728.1"/>
    <property type="molecule type" value="Genomic_DNA"/>
</dbReference>
<dbReference type="Pfam" id="PF00126">
    <property type="entry name" value="HTH_1"/>
    <property type="match status" value="1"/>
</dbReference>
<dbReference type="SUPFAM" id="SSF53850">
    <property type="entry name" value="Periplasmic binding protein-like II"/>
    <property type="match status" value="1"/>
</dbReference>
<dbReference type="Gene3D" id="1.10.10.10">
    <property type="entry name" value="Winged helix-like DNA-binding domain superfamily/Winged helix DNA-binding domain"/>
    <property type="match status" value="1"/>
</dbReference>
<dbReference type="SUPFAM" id="SSF46785">
    <property type="entry name" value="Winged helix' DNA-binding domain"/>
    <property type="match status" value="1"/>
</dbReference>
<evidence type="ECO:0000256" key="4">
    <source>
        <dbReference type="ARBA" id="ARBA00023163"/>
    </source>
</evidence>
<organism evidence="6 7">
    <name type="scientific">Desulfovibrio piger</name>
    <dbReference type="NCBI Taxonomy" id="901"/>
    <lineage>
        <taxon>Bacteria</taxon>
        <taxon>Pseudomonadati</taxon>
        <taxon>Thermodesulfobacteriota</taxon>
        <taxon>Desulfovibrionia</taxon>
        <taxon>Desulfovibrionales</taxon>
        <taxon>Desulfovibrionaceae</taxon>
        <taxon>Desulfovibrio</taxon>
    </lineage>
</organism>
<evidence type="ECO:0000313" key="6">
    <source>
        <dbReference type="EMBL" id="SFV73728.1"/>
    </source>
</evidence>
<dbReference type="InterPro" id="IPR036388">
    <property type="entry name" value="WH-like_DNA-bd_sf"/>
</dbReference>
<evidence type="ECO:0000313" key="7">
    <source>
        <dbReference type="Proteomes" id="UP000186323"/>
    </source>
</evidence>
<proteinExistence type="inferred from homology"/>
<gene>
    <name evidence="6" type="ORF">DESPIGER_1899</name>
</gene>
<keyword evidence="4" id="KW-0804">Transcription</keyword>
<keyword evidence="2" id="KW-0805">Transcription regulation</keyword>